<keyword evidence="7" id="KW-0812">Transmembrane</keyword>
<evidence type="ECO:0000256" key="5">
    <source>
        <dbReference type="ARBA" id="ARBA00022777"/>
    </source>
</evidence>
<reference evidence="9 10" key="1">
    <citation type="submission" date="2017-06" db="EMBL/GenBank/DDBJ databases">
        <title>Complete genome sequence of Paenibacillus odorifer CBA7130.</title>
        <authorList>
            <person name="Nam Y.-D."/>
            <person name="Kang J."/>
            <person name="Chung W.-H."/>
        </authorList>
    </citation>
    <scope>NUCLEOTIDE SEQUENCE [LARGE SCALE GENOMIC DNA]</scope>
    <source>
        <strain evidence="9 10">CBA7130</strain>
    </source>
</reference>
<dbReference type="PROSITE" id="PS50885">
    <property type="entry name" value="HAMP"/>
    <property type="match status" value="1"/>
</dbReference>
<evidence type="ECO:0000256" key="6">
    <source>
        <dbReference type="ARBA" id="ARBA00023136"/>
    </source>
</evidence>
<protein>
    <recommendedName>
        <fullName evidence="8">HAMP domain-containing protein</fullName>
    </recommendedName>
</protein>
<evidence type="ECO:0000259" key="8">
    <source>
        <dbReference type="PROSITE" id="PS50885"/>
    </source>
</evidence>
<dbReference type="PANTHER" id="PTHR42713:SF2">
    <property type="entry name" value="TWO-COMPONENT SENSOR KINASE YESM"/>
    <property type="match status" value="1"/>
</dbReference>
<comment type="subcellular location">
    <subcellularLocation>
        <location evidence="1">Cell membrane</location>
        <topology evidence="1">Multi-pass membrane protein</topology>
    </subcellularLocation>
</comment>
<organism evidence="9 10">
    <name type="scientific">Paenibacillus odorifer</name>
    <dbReference type="NCBI Taxonomy" id="189426"/>
    <lineage>
        <taxon>Bacteria</taxon>
        <taxon>Bacillati</taxon>
        <taxon>Bacillota</taxon>
        <taxon>Bacilli</taxon>
        <taxon>Bacillales</taxon>
        <taxon>Paenibacillaceae</taxon>
        <taxon>Paenibacillus</taxon>
    </lineage>
</organism>
<dbReference type="RefSeq" id="WP_111502522.1">
    <property type="nucleotide sequence ID" value="NZ_LR698998.1"/>
</dbReference>
<dbReference type="InterPro" id="IPR010559">
    <property type="entry name" value="Sig_transdc_His_kin_internal"/>
</dbReference>
<gene>
    <name evidence="9" type="ORF">CD191_03525</name>
</gene>
<evidence type="ECO:0000313" key="10">
    <source>
        <dbReference type="Proteomes" id="UP000249163"/>
    </source>
</evidence>
<proteinExistence type="predicted"/>
<keyword evidence="6 7" id="KW-0472">Membrane</keyword>
<dbReference type="SUPFAM" id="SSF158472">
    <property type="entry name" value="HAMP domain-like"/>
    <property type="match status" value="1"/>
</dbReference>
<keyword evidence="2" id="KW-1003">Cell membrane</keyword>
<dbReference type="PANTHER" id="PTHR42713">
    <property type="entry name" value="HISTIDINE KINASE-RELATED"/>
    <property type="match status" value="1"/>
</dbReference>
<dbReference type="InterPro" id="IPR036890">
    <property type="entry name" value="HATPase_C_sf"/>
</dbReference>
<dbReference type="SMART" id="SM00387">
    <property type="entry name" value="HATPase_c"/>
    <property type="match status" value="1"/>
</dbReference>
<evidence type="ECO:0000256" key="1">
    <source>
        <dbReference type="ARBA" id="ARBA00004651"/>
    </source>
</evidence>
<keyword evidence="4" id="KW-0808">Transferase</keyword>
<accession>A0AAD0P1A0</accession>
<evidence type="ECO:0000256" key="2">
    <source>
        <dbReference type="ARBA" id="ARBA00022475"/>
    </source>
</evidence>
<dbReference type="InterPro" id="IPR051552">
    <property type="entry name" value="HptR"/>
</dbReference>
<dbReference type="InterPro" id="IPR003594">
    <property type="entry name" value="HATPase_dom"/>
</dbReference>
<dbReference type="SUPFAM" id="SSF55874">
    <property type="entry name" value="ATPase domain of HSP90 chaperone/DNA topoisomerase II/histidine kinase"/>
    <property type="match status" value="1"/>
</dbReference>
<keyword evidence="7" id="KW-1133">Transmembrane helix</keyword>
<dbReference type="Gene3D" id="3.30.565.10">
    <property type="entry name" value="Histidine kinase-like ATPase, C-terminal domain"/>
    <property type="match status" value="1"/>
</dbReference>
<dbReference type="Gene3D" id="6.10.340.10">
    <property type="match status" value="1"/>
</dbReference>
<dbReference type="AlphaFoldDB" id="A0AAD0P1A0"/>
<dbReference type="InterPro" id="IPR003660">
    <property type="entry name" value="HAMP_dom"/>
</dbReference>
<evidence type="ECO:0000256" key="7">
    <source>
        <dbReference type="SAM" id="Phobius"/>
    </source>
</evidence>
<dbReference type="SMART" id="SM00304">
    <property type="entry name" value="HAMP"/>
    <property type="match status" value="1"/>
</dbReference>
<dbReference type="CDD" id="cd06225">
    <property type="entry name" value="HAMP"/>
    <property type="match status" value="1"/>
</dbReference>
<keyword evidence="5" id="KW-0418">Kinase</keyword>
<keyword evidence="3" id="KW-0597">Phosphoprotein</keyword>
<dbReference type="GO" id="GO:0000155">
    <property type="term" value="F:phosphorelay sensor kinase activity"/>
    <property type="evidence" value="ECO:0007669"/>
    <property type="project" value="InterPro"/>
</dbReference>
<name>A0AAD0P1A0_9BACL</name>
<feature type="transmembrane region" description="Helical" evidence="7">
    <location>
        <begin position="253"/>
        <end position="276"/>
    </location>
</feature>
<dbReference type="Pfam" id="PF00672">
    <property type="entry name" value="HAMP"/>
    <property type="match status" value="1"/>
</dbReference>
<feature type="domain" description="HAMP" evidence="8">
    <location>
        <begin position="273"/>
        <end position="325"/>
    </location>
</feature>
<dbReference type="Proteomes" id="UP000249163">
    <property type="component" value="Chromosome"/>
</dbReference>
<dbReference type="EMBL" id="CP021965">
    <property type="protein sequence ID" value="AWV31771.1"/>
    <property type="molecule type" value="Genomic_DNA"/>
</dbReference>
<evidence type="ECO:0000313" key="9">
    <source>
        <dbReference type="EMBL" id="AWV31771.1"/>
    </source>
</evidence>
<evidence type="ECO:0000256" key="3">
    <source>
        <dbReference type="ARBA" id="ARBA00022553"/>
    </source>
</evidence>
<dbReference type="Gene3D" id="3.30.450.20">
    <property type="entry name" value="PAS domain"/>
    <property type="match status" value="1"/>
</dbReference>
<evidence type="ECO:0000256" key="4">
    <source>
        <dbReference type="ARBA" id="ARBA00022679"/>
    </source>
</evidence>
<sequence length="547" mass="62341">MITMKSIHLKITLIAGSCFLLLFIALLVTIYLEMNHTVVPLNKNLTQQVVNARSDQIDYWFNQRIGEIDMLASLASDHHWTRDELLQEIDKFEAKKQVEYESIRVVDIHGNSWSAKDKPFSILNRPYYRKLLNSDTNYVVSNPIVSKANAAEIVVILYRVNPSVNDEVAYIAAAVSVKKMKEIAQDVMLYDQSGQLIVDCRELGEEDGAEEAADKKNMSVFEAPIQNVEGWKLVLKVPNSSLSLAVIKTQRTALLVGVLIGSAFIVFLMLLASSIIRPIQSLRQVMENVQNGNQTIRADVTRSDEIGDLGRSFNDMLVQLYAVEQDRKEMELRLIHEQIKPHFLYNTLDTIQWMATEHGADNVVEMVEALSAYFRLGLGTGNPYILLDQELYHVESYLHIQGVRYEEILDYELRYDEKLAQCQVVRFMLQPLVENAIYHGIKPLGDQKCKISITAYKKADYLVIKVENNGVMIPQEKLEQMNQSLLDDTYDRSATGFGLYSVNHRIRLAYGVPYGLAVKSEDGITVMVIRIPLDGEWNEDVEDCHRR</sequence>
<dbReference type="GO" id="GO:0005886">
    <property type="term" value="C:plasma membrane"/>
    <property type="evidence" value="ECO:0007669"/>
    <property type="project" value="UniProtKB-SubCell"/>
</dbReference>
<feature type="transmembrane region" description="Helical" evidence="7">
    <location>
        <begin position="12"/>
        <end position="32"/>
    </location>
</feature>
<dbReference type="Pfam" id="PF06580">
    <property type="entry name" value="His_kinase"/>
    <property type="match status" value="1"/>
</dbReference>
<dbReference type="Pfam" id="PF02518">
    <property type="entry name" value="HATPase_c"/>
    <property type="match status" value="1"/>
</dbReference>